<sequence length="3513" mass="388607">MQGHTQPTPGDVDAGDISTMTMDLPSVAMGRVDTDTGTVSPSHPGYLIVRRVRGTRSPGGGGSLPFTNASKAYVELFLKDEVSLLQSSSKRTGLIPKQRNPIWNQEFTFAVKRSSAALLLHLDVWDHDAEREDSSLGKASLTLDPSLLRQASRARQVRVLPLSDSLEGIRLPMAGRAGSVRVEIGREPGGGKWTGVGGTVTVWRMIASPPVLRLAAIAMSGLAGLMMASSLQSKMRGATCPPTLMSLAESGLDDRGAKRLVDHRQDFTIEETIKPEVQMGGFQMGVNLAFCPVFKLSAIRVVTWLLQGSAMFFSCLAWLLAWLEDGPSSFLAEGAYIDCVATSLMLVTILLFRNAALRQDNLEKWVYHHDPTCADRSTSNPSPMRFPNFGASHQLEEFQANLMTQLERQRELLEERVRELQERVHSKLQEGPSMFQEAAQPLVSLTSVVVVNTTATVVEVGVAPRLGQILVDQIQRLVANQFGAAQASIEANLSASLSTLVTSSIQAMQGSLQAGIVQSMQTQLGPVHTKHSELERELHVCRDSTRKLEREQRQLKDTVKKMEEVLAIAEAKLPAFTMQQLAEWDRPPEPTVFSCGSPGVFTADALKTAVAQWFADAGVPIDCMRVVGSEAPNKRFNIQIEGGAEAAARALALTRCLKVSGRWRNFVVHNAANQPQPLYVSGDKSPKDVRREVQSKKLHALLEHDRPDLQRKVKRATGTISVDAVRVCELQVGAMDEPTSIIWNPHTIERYSIDYVKYRSQFANMFTTMSTDGSPAGYGGVAVLVPHSAADAIAALTAEDRPQQWQDIVVPGRVQVVHIHNPMSNASMRIMNVHNFDFTAPQLAATAAAWHAAACWAAEDVENRTFIAIGDFNLNASQTASYIHPAPGQARRPAVRYRQHPRQWKDMFDDQMIEVTSELPTRYDKTTDTATCIDRAFVSLPPQFVEQLACDFEVHREAASYAEWNLSSIPPYIFKAPLYAKTLGTLLTALDAVILPPELRLKETKRMMKEAAMITRDTLSRIPEGTERGEPAALEARRQTLRSIARAIWRQDVWLARRLSANTSLGVQFLSFDSDSVPLADPAAFEEAIVSTNARWHEKQVRAAAWRVRNNSQPESGEQLQRREAAARRRAALWAPFRKRLVHYGLHVRGAGLAGYVARQPGEIADALVKHWSAVFFGEDTCDADIDRFLDASLPVLPYMDLPIPSQAQLTAAFKRARRAAPGPDGLPVDAWLACPRAMEAVYPMLLKLFDGSMVAPGGPASEHASGTDGLHAGMTRQDGSSEGRSTSRSGRGPPRTAGPVDLDEDLENWRRQHARDASAEASSSMSQAFQTALVEMAQQNDGRFQAMEDRITPVEEKMVQVDQMQKDTQKLKEELVVLNAGVPAAPSGGNWDRTPDPAVVTVFAKTALSKLAVEQALAPLVAEAQLNDHVVLEGDAVSQRFLLRCKGAAALAARRVNKLLQLMRLGQGQWREIHASAPTGAQVLLNLGKDRNRRQVSHELALKKIKQGIQGVLPHKLFMEKDAAALSLQWAQLLRVEIESPTACPQVLWNMACIRKFNLDKDALAEEFASWNTRAFASYLPRLIKGKMRYLQTHWRGPVVLGLQETHAGLETMQQLLCRTARGFVCFASSPIGAQSDAGGVATVFPAQTSGDRITYIPFDAVPGRALRVTASKSGAELRHWNVRNHGFTVDVRTRLLQHIRADLAWAHADPAARAVVVVGDFNYGDVLEQEVFSAQPPGPAPSGPRAHAQRAWEEAARLAVDLLWQSASVRGEPRELRINEASDRAMVFASVAPRAPRPRSRGPAPIPRRLVQMPRYREIVELYCAEVCWDKMAPPDAYAAYVASLQAAAKLLQAEPLATNGGAKGPNAMIWRQLARAFWRQDAALARVVMAQNPWANDMIELGPQGQPHRVALKGPAEFERRYAMAQRREAAASRREAQAEAEEESAEELRKRMIAQVRALQRRAQLWAPRGARQHLAAVDLPQGAVTTQEGMAEALAAHWKPVFDPPKDPVFERRKARMQKLYLERFATPAPDWDALPPPGPEALRQAVARARPAAPGPDGLPAAAWGAAKQGVEILYRASVWLRSRYPTRSDFNCAIGVDPFVRDLDSALSGGDCVGKGLARWCADDCGAVIWGAPGRKVLRRVFSVSGKVANLHLRPSKCFCVPLWAPFSPAIQNQTQQYLQETSSEWRLFQVVSELDYLGCVLGPSTTMRAQWAPVVQKYRDRTRAIASTGADAAACGVLYIERERAVSVLQYKSQLFELPRAGVADERHHLTRLFRAPGSWPPLRCFFDLHPFGGPSLPPLRAVALAARMRTALETTTVWRSLCPRLQAEAEEHLPMAQWVGRGRGRTPWPSFWVEPPLAWNLRSAAEASDELGPLASPARAGLALLRARQSALREALAAGRPAPPVELQKCLQAGIAPILYPSASSLIPLIAQRLQKWFQVGEDVCRAVGWDGVVGLLMRSPPSWRMAAIKTWTGGWVTDTRMRNPDLSCLTGCACPDSLAHYVRCPGFLFLVRSVSGSEVPSGSQQLSAFLRRTRQCKIRKVVREVYLRDDIVPEPFEGADQILVLDTNVALHQPIIIAEDPSVNHVVVPYTVLQEVRHRQVGTYYRLRALCRVEAEDGQTAQLEGAAESGPSAREMLRGRMRKDMSTARNAMKFYVFPNEFFRETYVSRRPEESQNDRNDRAIRRVAHWYRRHVEGPEVVLLTDDRACKARAVKDGLTALTAQEFVEKMRALFPEAGEKLALRGDAEEIAGVAGEEDGRGEKRKASAVTREGPKDAVYPPHLKASQVEQGVKQKRLLQGTIRMPNTSCMRGTVACGDEEIEITGRLALNRAVDGDVVAVEKVDVVDAGCEQERALKRPRLEAAQTLGVAPLSARQEGRVVGIIKRNWREYCGTLKPLSSVVDARGASKADRFFIPADARLPNIMIQTRNSESLEGKRIVVVIDSWDRFSSSPRGHWTQILGDAGDRNVESAVILHEHGVITREFSEAVLRCLPPADFTPGPEDIRGRLDLRGVCVCSVDPPGCKDIDDAVSCEPLANGNFRVGVHIADVTHFVHPGSAVDREAAERCTTVYLVERRTDMLPGLLTTDICSLRGGVERLTFSVLWEMTPEAQVVSTTYSKAIIKSRAALSYAQAQVMIDDPSDKSEVTVALRNLLKLTRIIRAGRMDRGALELASQEVRFQLDSETQDPTDVAEYQLRETNKLIEELMLLANNSVASKILDAFPMYAVLRRHPPPKEDALKSLKRLLSKNGFEDFQFGSNRELGQSLARASKPDDPFFNKLVRMMTTRCMNQAVYFCTGHVQESLYGHYGLAMERYTHFTSPIRRYADVLVHRLLAAAIGITPLPNDLQSKPDIVEQCDKINVRHRMAQWASQASVGLHTFMFFNKKGAQSEEAVVIRIRRSGMSVMIQRYGIDGSVSLPEAEWEVDEEEQQATSRADPSVKIGVFGRIIVRVEADGSEFRNKTRLEFERVCKSSERIDAEEALEFQRKVAEEMFPDKIEREAN</sequence>
<keyword evidence="10" id="KW-1185">Reference proteome</keyword>
<dbReference type="Gene3D" id="3.60.10.10">
    <property type="entry name" value="Endonuclease/exonuclease/phosphatase"/>
    <property type="match status" value="1"/>
</dbReference>
<feature type="domain" description="C2" evidence="8">
    <location>
        <begin position="28"/>
        <end position="158"/>
    </location>
</feature>
<reference evidence="9" key="1">
    <citation type="submission" date="2023-10" db="EMBL/GenBank/DDBJ databases">
        <authorList>
            <person name="Chen Y."/>
            <person name="Shah S."/>
            <person name="Dougan E. K."/>
            <person name="Thang M."/>
            <person name="Chan C."/>
        </authorList>
    </citation>
    <scope>NUCLEOTIDE SEQUENCE [LARGE SCALE GENOMIC DNA]</scope>
</reference>
<keyword evidence="7" id="KW-0472">Membrane</keyword>
<dbReference type="PROSITE" id="PS50004">
    <property type="entry name" value="C2"/>
    <property type="match status" value="1"/>
</dbReference>
<dbReference type="InterPro" id="IPR002716">
    <property type="entry name" value="PIN_dom"/>
</dbReference>
<dbReference type="InterPro" id="IPR041505">
    <property type="entry name" value="Dis3_CSD2"/>
</dbReference>
<keyword evidence="7" id="KW-0812">Transmembrane</keyword>
<accession>A0ABN9W202</accession>
<dbReference type="Gene3D" id="3.40.50.1010">
    <property type="entry name" value="5'-nuclease"/>
    <property type="match status" value="1"/>
</dbReference>
<dbReference type="Pfam" id="PF17849">
    <property type="entry name" value="OB_Dis3"/>
    <property type="match status" value="1"/>
</dbReference>
<dbReference type="Gene3D" id="2.40.50.140">
    <property type="entry name" value="Nucleic acid-binding proteins"/>
    <property type="match status" value="1"/>
</dbReference>
<dbReference type="CDD" id="cd09862">
    <property type="entry name" value="PIN_Rrp44-like"/>
    <property type="match status" value="1"/>
</dbReference>
<feature type="region of interest" description="Disordered" evidence="6">
    <location>
        <begin position="2764"/>
        <end position="2788"/>
    </location>
</feature>
<evidence type="ECO:0000313" key="10">
    <source>
        <dbReference type="Proteomes" id="UP001189429"/>
    </source>
</evidence>
<feature type="region of interest" description="Disordered" evidence="6">
    <location>
        <begin position="1259"/>
        <end position="1305"/>
    </location>
</feature>
<keyword evidence="3" id="KW-0271">Exosome</keyword>
<evidence type="ECO:0000256" key="2">
    <source>
        <dbReference type="ARBA" id="ARBA00022552"/>
    </source>
</evidence>
<evidence type="ECO:0000256" key="7">
    <source>
        <dbReference type="SAM" id="Phobius"/>
    </source>
</evidence>
<dbReference type="Gene3D" id="2.40.50.700">
    <property type="match status" value="1"/>
</dbReference>
<dbReference type="InterPro" id="IPR001900">
    <property type="entry name" value="RNase_II/R"/>
</dbReference>
<comment type="subcellular location">
    <subcellularLocation>
        <location evidence="1">Nucleus</location>
    </subcellularLocation>
</comment>
<dbReference type="InterPro" id="IPR000008">
    <property type="entry name" value="C2_dom"/>
</dbReference>
<dbReference type="PROSITE" id="PS01175">
    <property type="entry name" value="RIBONUCLEASE_II"/>
    <property type="match status" value="1"/>
</dbReference>
<evidence type="ECO:0000256" key="1">
    <source>
        <dbReference type="ARBA" id="ARBA00004123"/>
    </source>
</evidence>
<dbReference type="Gene3D" id="2.60.40.150">
    <property type="entry name" value="C2 domain"/>
    <property type="match status" value="1"/>
</dbReference>
<gene>
    <name evidence="9" type="ORF">PCOR1329_LOCUS63294</name>
</gene>
<feature type="transmembrane region" description="Helical" evidence="7">
    <location>
        <begin position="335"/>
        <end position="352"/>
    </location>
</feature>
<evidence type="ECO:0000256" key="3">
    <source>
        <dbReference type="ARBA" id="ARBA00022835"/>
    </source>
</evidence>
<dbReference type="EMBL" id="CAUYUJ010018034">
    <property type="protein sequence ID" value="CAK0880050.1"/>
    <property type="molecule type" value="Genomic_DNA"/>
</dbReference>
<dbReference type="SUPFAM" id="SSF88723">
    <property type="entry name" value="PIN domain-like"/>
    <property type="match status" value="1"/>
</dbReference>
<feature type="transmembrane region" description="Helical" evidence="7">
    <location>
        <begin position="304"/>
        <end position="323"/>
    </location>
</feature>
<dbReference type="InterPro" id="IPR036691">
    <property type="entry name" value="Endo/exonu/phosph_ase_sf"/>
</dbReference>
<dbReference type="SUPFAM" id="SSF50249">
    <property type="entry name" value="Nucleic acid-binding proteins"/>
    <property type="match status" value="3"/>
</dbReference>
<dbReference type="Pfam" id="PF03372">
    <property type="entry name" value="Exo_endo_phos"/>
    <property type="match status" value="1"/>
</dbReference>
<dbReference type="InterPro" id="IPR005135">
    <property type="entry name" value="Endo/exonuclease/phosphatase"/>
</dbReference>
<protein>
    <recommendedName>
        <fullName evidence="8">C2 domain-containing protein</fullName>
    </recommendedName>
</protein>
<evidence type="ECO:0000256" key="5">
    <source>
        <dbReference type="SAM" id="Coils"/>
    </source>
</evidence>
<evidence type="ECO:0000259" key="8">
    <source>
        <dbReference type="PROSITE" id="PS50004"/>
    </source>
</evidence>
<dbReference type="Pfam" id="PF00168">
    <property type="entry name" value="C2"/>
    <property type="match status" value="1"/>
</dbReference>
<dbReference type="SMART" id="SM00955">
    <property type="entry name" value="RNB"/>
    <property type="match status" value="1"/>
</dbReference>
<feature type="coiled-coil region" evidence="5">
    <location>
        <begin position="531"/>
        <end position="572"/>
    </location>
</feature>
<evidence type="ECO:0000256" key="6">
    <source>
        <dbReference type="SAM" id="MobiDB-lite"/>
    </source>
</evidence>
<feature type="compositionally biased region" description="Low complexity" evidence="6">
    <location>
        <begin position="1281"/>
        <end position="1296"/>
    </location>
</feature>
<feature type="coiled-coil region" evidence="5">
    <location>
        <begin position="395"/>
        <end position="430"/>
    </location>
</feature>
<dbReference type="Pfam" id="PF13638">
    <property type="entry name" value="PIN_4"/>
    <property type="match status" value="1"/>
</dbReference>
<dbReference type="SUPFAM" id="SSF49562">
    <property type="entry name" value="C2 domain (Calcium/lipid-binding domain, CaLB)"/>
    <property type="match status" value="1"/>
</dbReference>
<dbReference type="InterPro" id="IPR033770">
    <property type="entry name" value="RRP44_S1"/>
</dbReference>
<dbReference type="InterPro" id="IPR012340">
    <property type="entry name" value="NA-bd_OB-fold"/>
</dbReference>
<keyword evidence="2" id="KW-0698">rRNA processing</keyword>
<proteinExistence type="predicted"/>
<organism evidence="9 10">
    <name type="scientific">Prorocentrum cordatum</name>
    <dbReference type="NCBI Taxonomy" id="2364126"/>
    <lineage>
        <taxon>Eukaryota</taxon>
        <taxon>Sar</taxon>
        <taxon>Alveolata</taxon>
        <taxon>Dinophyceae</taxon>
        <taxon>Prorocentrales</taxon>
        <taxon>Prorocentraceae</taxon>
        <taxon>Prorocentrum</taxon>
    </lineage>
</organism>
<comment type="caution">
    <text evidence="9">The sequence shown here is derived from an EMBL/GenBank/DDBJ whole genome shotgun (WGS) entry which is preliminary data.</text>
</comment>
<dbReference type="Gene3D" id="2.40.50.690">
    <property type="match status" value="1"/>
</dbReference>
<dbReference type="PANTHER" id="PTHR23355:SF35">
    <property type="entry name" value="EXOSOME COMPLEX EXONUCLEASE RRP44"/>
    <property type="match status" value="1"/>
</dbReference>
<evidence type="ECO:0000256" key="4">
    <source>
        <dbReference type="ARBA" id="ARBA00023242"/>
    </source>
</evidence>
<dbReference type="InterPro" id="IPR029060">
    <property type="entry name" value="PIN-like_dom_sf"/>
</dbReference>
<name>A0ABN9W202_9DINO</name>
<dbReference type="SUPFAM" id="SSF56219">
    <property type="entry name" value="DNase I-like"/>
    <property type="match status" value="2"/>
</dbReference>
<dbReference type="Pfam" id="PF17215">
    <property type="entry name" value="Rrp44_S1"/>
    <property type="match status" value="1"/>
</dbReference>
<dbReference type="SMART" id="SM00239">
    <property type="entry name" value="C2"/>
    <property type="match status" value="1"/>
</dbReference>
<dbReference type="InterPro" id="IPR022966">
    <property type="entry name" value="RNase_II/R_CS"/>
</dbReference>
<feature type="coiled-coil region" evidence="5">
    <location>
        <begin position="1930"/>
        <end position="1966"/>
    </location>
</feature>
<dbReference type="InterPro" id="IPR035892">
    <property type="entry name" value="C2_domain_sf"/>
</dbReference>
<keyword evidence="7" id="KW-1133">Transmembrane helix</keyword>
<dbReference type="InterPro" id="IPR050180">
    <property type="entry name" value="RNR_Ribonuclease"/>
</dbReference>
<keyword evidence="5" id="KW-0175">Coiled coil</keyword>
<dbReference type="Pfam" id="PF00773">
    <property type="entry name" value="RNB"/>
    <property type="match status" value="1"/>
</dbReference>
<dbReference type="PANTHER" id="PTHR23355">
    <property type="entry name" value="RIBONUCLEASE"/>
    <property type="match status" value="1"/>
</dbReference>
<keyword evidence="4" id="KW-0539">Nucleus</keyword>
<dbReference type="CDD" id="cd00030">
    <property type="entry name" value="C2"/>
    <property type="match status" value="1"/>
</dbReference>
<evidence type="ECO:0000313" key="9">
    <source>
        <dbReference type="EMBL" id="CAK0880050.1"/>
    </source>
</evidence>
<dbReference type="Proteomes" id="UP001189429">
    <property type="component" value="Unassembled WGS sequence"/>
</dbReference>